<proteinExistence type="predicted"/>
<gene>
    <name evidence="1" type="ORF">METZ01_LOCUS145601</name>
</gene>
<organism evidence="1">
    <name type="scientific">marine metagenome</name>
    <dbReference type="NCBI Taxonomy" id="408172"/>
    <lineage>
        <taxon>unclassified sequences</taxon>
        <taxon>metagenomes</taxon>
        <taxon>ecological metagenomes</taxon>
    </lineage>
</organism>
<reference evidence="1" key="1">
    <citation type="submission" date="2018-05" db="EMBL/GenBank/DDBJ databases">
        <authorList>
            <person name="Lanie J.A."/>
            <person name="Ng W.-L."/>
            <person name="Kazmierczak K.M."/>
            <person name="Andrzejewski T.M."/>
            <person name="Davidsen T.M."/>
            <person name="Wayne K.J."/>
            <person name="Tettelin H."/>
            <person name="Glass J.I."/>
            <person name="Rusch D."/>
            <person name="Podicherti R."/>
            <person name="Tsui H.-C.T."/>
            <person name="Winkler M.E."/>
        </authorList>
    </citation>
    <scope>NUCLEOTIDE SEQUENCE</scope>
</reference>
<dbReference type="AlphaFoldDB" id="A0A381ZV69"/>
<name>A0A381ZV69_9ZZZZ</name>
<evidence type="ECO:0000313" key="1">
    <source>
        <dbReference type="EMBL" id="SVA92747.1"/>
    </source>
</evidence>
<feature type="non-terminal residue" evidence="1">
    <location>
        <position position="307"/>
    </location>
</feature>
<accession>A0A381ZV69</accession>
<dbReference type="EMBL" id="UINC01022663">
    <property type="protein sequence ID" value="SVA92747.1"/>
    <property type="molecule type" value="Genomic_DNA"/>
</dbReference>
<sequence length="307" mass="35237">MTAREAATVAEVIYPHITGFYEFEPKEKTHLILIDPDDYSNGAAYYYDNKIMIWASPLDFELRGSHRWLQNVITHEFAHIVSLQKSMKAGTKIPGAYLQLMNYEDEKRPDVLYGYPNTLISYPIPGTAVPPWLAEGIAQYMYENADWDHWDTHRDMIMRDRVIHDNLLTFTEMNTFGKKGIGNESTYNAGFALSTYIANEYGPESLKGIMEELSSPRQFSVNNAIMNVLGISGEDIYQDFKQAVEARYKRLVVPIEVLPVKGNSVQMDGTANLYPKWHPKKNGFAYLSNKQNDYFGQTDLFYFDLDT</sequence>
<protein>
    <submittedName>
        <fullName evidence="1">Uncharacterized protein</fullName>
    </submittedName>
</protein>